<dbReference type="AlphaFoldDB" id="A0AAF0P9L1"/>
<evidence type="ECO:0000256" key="1">
    <source>
        <dbReference type="SAM" id="MobiDB-lite"/>
    </source>
</evidence>
<dbReference type="EMBL" id="CP101873">
    <property type="protein sequence ID" value="WMT06987.1"/>
    <property type="molecule type" value="Genomic_DNA"/>
</dbReference>
<feature type="region of interest" description="Disordered" evidence="1">
    <location>
        <begin position="508"/>
        <end position="532"/>
    </location>
</feature>
<accession>A0AAF0P9L1</accession>
<dbReference type="SUPFAM" id="SSF53649">
    <property type="entry name" value="Alkaline phosphatase-like"/>
    <property type="match status" value="1"/>
</dbReference>
<dbReference type="RefSeq" id="WP_049966338.1">
    <property type="nucleotide sequence ID" value="NZ_CP101873.1"/>
</dbReference>
<dbReference type="Gene3D" id="3.40.720.10">
    <property type="entry name" value="Alkaline Phosphatase, subunit A"/>
    <property type="match status" value="1"/>
</dbReference>
<dbReference type="Proteomes" id="UP001224926">
    <property type="component" value="Chromosome"/>
</dbReference>
<dbReference type="GeneID" id="84215585"/>
<keyword evidence="3" id="KW-1185">Reference proteome</keyword>
<sequence length="548" mass="59833">MKTVVLGFDALDFRYLDRFESSLPNLRRLRDRGLEAPLASTHPPWTGSAWPSMYTGTDPSHHGVYGFFDYDGYPDDGTLVSRSDVRRPALWNYVTSDGGRSVVLNVPITHPAESIDGALIPGYLAAEDEPGHPEGIRDELADAMGEEYTIYSRGELSDDPDEKFEGYLDLVENRRRAAVALLEREEWELAVIQVQKTDAVFHNFDDPDRHRAIYVAADRLAGDVLETVGDDVNVVLCSDHGMGPVTGYGIHVNEILREHGFVAATDEGEAMSMKAEKASLIGAEEGPAGDAADGTGGTATVLERTLHAGRRAASRVGIEPADVYAAAERVGLEEALLRVVPDGARSAASESIDWRASKAYCPDGMRMGVRINLEGREPDGVVPPAEYERVRDEIIELLSGLETPDGEPAFEFVRRREELFGGPYRENAPDVCFLPTDMNHTVSSGLYGRRFVPVETHNHKRDGVFVGAGPGFADATPERLSLPDVGPIVMGLLDRPIPAVMTGSVPEGLLVDEPPRTEYGDVPYGDSAADRSIDDERVTERLEDLGYL</sequence>
<dbReference type="GeneID" id="39863240"/>
<dbReference type="PANTHER" id="PTHR10151">
    <property type="entry name" value="ECTONUCLEOTIDE PYROPHOSPHATASE/PHOSPHODIESTERASE"/>
    <property type="match status" value="1"/>
</dbReference>
<dbReference type="PANTHER" id="PTHR10151:SF120">
    <property type="entry name" value="BIS(5'-ADENOSYL)-TRIPHOSPHATASE"/>
    <property type="match status" value="1"/>
</dbReference>
<proteinExistence type="predicted"/>
<dbReference type="InterPro" id="IPR002591">
    <property type="entry name" value="Phosphodiest/P_Trfase"/>
</dbReference>
<evidence type="ECO:0000313" key="2">
    <source>
        <dbReference type="EMBL" id="WMT06987.1"/>
    </source>
</evidence>
<organism evidence="2 3">
    <name type="scientific">Natrinema thermotolerans</name>
    <dbReference type="NCBI Taxonomy" id="121872"/>
    <lineage>
        <taxon>Archaea</taxon>
        <taxon>Methanobacteriati</taxon>
        <taxon>Methanobacteriota</taxon>
        <taxon>Stenosarchaea group</taxon>
        <taxon>Halobacteria</taxon>
        <taxon>Halobacteriales</taxon>
        <taxon>Natrialbaceae</taxon>
        <taxon>Natrinema</taxon>
    </lineage>
</organism>
<name>A0AAF0P9L1_9EURY</name>
<reference evidence="2 3" key="1">
    <citation type="submission" date="2022-07" db="EMBL/GenBank/DDBJ databases">
        <title>Two temperate virus in Haloterrigena jeotgali A29.</title>
        <authorList>
            <person name="Deng X."/>
        </authorList>
    </citation>
    <scope>NUCLEOTIDE SEQUENCE [LARGE SCALE GENOMIC DNA]</scope>
    <source>
        <strain evidence="2 3">A29</strain>
    </source>
</reference>
<evidence type="ECO:0000313" key="3">
    <source>
        <dbReference type="Proteomes" id="UP001224926"/>
    </source>
</evidence>
<dbReference type="GO" id="GO:0016787">
    <property type="term" value="F:hydrolase activity"/>
    <property type="evidence" value="ECO:0007669"/>
    <property type="project" value="UniProtKB-ARBA"/>
</dbReference>
<protein>
    <submittedName>
        <fullName evidence="2">Alkaline phosphatase family protein</fullName>
    </submittedName>
</protein>
<gene>
    <name evidence="2" type="ORF">NP511_16550</name>
</gene>
<dbReference type="Pfam" id="PF01663">
    <property type="entry name" value="Phosphodiest"/>
    <property type="match status" value="1"/>
</dbReference>
<dbReference type="InterPro" id="IPR017850">
    <property type="entry name" value="Alkaline_phosphatase_core_sf"/>
</dbReference>